<accession>A0A0R3SLV3</accession>
<dbReference type="PANTHER" id="PTHR11616">
    <property type="entry name" value="SODIUM/CHLORIDE DEPENDENT TRANSPORTER"/>
    <property type="match status" value="1"/>
</dbReference>
<reference evidence="10" key="1">
    <citation type="submission" date="2017-02" db="UniProtKB">
        <authorList>
            <consortium name="WormBaseParasite"/>
        </authorList>
    </citation>
    <scope>IDENTIFICATION</scope>
</reference>
<dbReference type="InterPro" id="IPR037272">
    <property type="entry name" value="SNS_sf"/>
</dbReference>
<evidence type="ECO:0000313" key="9">
    <source>
        <dbReference type="Proteomes" id="UP000274504"/>
    </source>
</evidence>
<dbReference type="GO" id="GO:0005886">
    <property type="term" value="C:plasma membrane"/>
    <property type="evidence" value="ECO:0007669"/>
    <property type="project" value="TreeGrafter"/>
</dbReference>
<dbReference type="GO" id="GO:0035725">
    <property type="term" value="P:sodium ion transmembrane transport"/>
    <property type="evidence" value="ECO:0007669"/>
    <property type="project" value="TreeGrafter"/>
</dbReference>
<keyword evidence="6" id="KW-1015">Disulfide bond</keyword>
<protein>
    <submittedName>
        <fullName evidence="10">Sodium-and chloride-dependent GABA transporter 2</fullName>
    </submittedName>
</protein>
<evidence type="ECO:0000256" key="6">
    <source>
        <dbReference type="PIRSR" id="PIRSR600175-2"/>
    </source>
</evidence>
<name>A0A0R3SLV3_HYMDI</name>
<evidence type="ECO:0000256" key="1">
    <source>
        <dbReference type="ARBA" id="ARBA00004141"/>
    </source>
</evidence>
<evidence type="ECO:0000256" key="4">
    <source>
        <dbReference type="ARBA" id="ARBA00022989"/>
    </source>
</evidence>
<keyword evidence="2" id="KW-0813">Transport</keyword>
<evidence type="ECO:0000256" key="3">
    <source>
        <dbReference type="ARBA" id="ARBA00022692"/>
    </source>
</evidence>
<keyword evidence="5 7" id="KW-0472">Membrane</keyword>
<dbReference type="OrthoDB" id="6581954at2759"/>
<dbReference type="Proteomes" id="UP000274504">
    <property type="component" value="Unassembled WGS sequence"/>
</dbReference>
<comment type="subcellular location">
    <subcellularLocation>
        <location evidence="1">Membrane</location>
        <topology evidence="1">Multi-pass membrane protein</topology>
    </subcellularLocation>
</comment>
<reference evidence="8 9" key="2">
    <citation type="submission" date="2018-11" db="EMBL/GenBank/DDBJ databases">
        <authorList>
            <consortium name="Pathogen Informatics"/>
        </authorList>
    </citation>
    <scope>NUCLEOTIDE SEQUENCE [LARGE SCALE GENOMIC DNA]</scope>
</reference>
<keyword evidence="4 7" id="KW-1133">Transmembrane helix</keyword>
<evidence type="ECO:0000256" key="2">
    <source>
        <dbReference type="ARBA" id="ARBA00022448"/>
    </source>
</evidence>
<evidence type="ECO:0000313" key="8">
    <source>
        <dbReference type="EMBL" id="VDL58234.1"/>
    </source>
</evidence>
<evidence type="ECO:0000256" key="5">
    <source>
        <dbReference type="ARBA" id="ARBA00023136"/>
    </source>
</evidence>
<dbReference type="EMBL" id="UYSG01003725">
    <property type="protein sequence ID" value="VDL58234.1"/>
    <property type="molecule type" value="Genomic_DNA"/>
</dbReference>
<proteinExistence type="predicted"/>
<feature type="disulfide bond" evidence="6">
    <location>
        <begin position="36"/>
        <end position="46"/>
    </location>
</feature>
<dbReference type="PANTHER" id="PTHR11616:SF240">
    <property type="entry name" value="BLOATED TUBULES, ISOFORM B-RELATED"/>
    <property type="match status" value="1"/>
</dbReference>
<organism evidence="10">
    <name type="scientific">Hymenolepis diminuta</name>
    <name type="common">Rat tapeworm</name>
    <dbReference type="NCBI Taxonomy" id="6216"/>
    <lineage>
        <taxon>Eukaryota</taxon>
        <taxon>Metazoa</taxon>
        <taxon>Spiralia</taxon>
        <taxon>Lophotrochozoa</taxon>
        <taxon>Platyhelminthes</taxon>
        <taxon>Cestoda</taxon>
        <taxon>Eucestoda</taxon>
        <taxon>Cyclophyllidea</taxon>
        <taxon>Hymenolepididae</taxon>
        <taxon>Hymenolepis</taxon>
    </lineage>
</organism>
<dbReference type="WBParaSite" id="HDID_0000591801-mRNA-1">
    <property type="protein sequence ID" value="HDID_0000591801-mRNA-1"/>
    <property type="gene ID" value="HDID_0000591801"/>
</dbReference>
<evidence type="ECO:0000256" key="7">
    <source>
        <dbReference type="SAM" id="Phobius"/>
    </source>
</evidence>
<gene>
    <name evidence="8" type="ORF">HDID_LOCUS5916</name>
</gene>
<dbReference type="InterPro" id="IPR000175">
    <property type="entry name" value="Na/ntran_symport"/>
</dbReference>
<dbReference type="AlphaFoldDB" id="A0A0R3SLV3"/>
<feature type="transmembrane region" description="Helical" evidence="7">
    <location>
        <begin position="6"/>
        <end position="25"/>
    </location>
</feature>
<dbReference type="SUPFAM" id="SSF161070">
    <property type="entry name" value="SNF-like"/>
    <property type="match status" value="1"/>
</dbReference>
<dbReference type="Pfam" id="PF00209">
    <property type="entry name" value="SNF"/>
    <property type="match status" value="1"/>
</dbReference>
<dbReference type="STRING" id="6216.A0A0R3SLV3"/>
<keyword evidence="3 7" id="KW-0812">Transmembrane</keyword>
<evidence type="ECO:0000313" key="10">
    <source>
        <dbReference type="WBParaSite" id="HDID_0000591801-mRNA-1"/>
    </source>
</evidence>
<sequence>MVVVSWIMSLYYNVIVAQALLYLFYSFTRELPWTYCNNTWNDPLTCLDQTRNLTELFASK</sequence>